<dbReference type="STRING" id="1797298.A2988_03490"/>
<evidence type="ECO:0000313" key="2">
    <source>
        <dbReference type="Proteomes" id="UP000176650"/>
    </source>
</evidence>
<dbReference type="InterPro" id="IPR050696">
    <property type="entry name" value="FtsA/MreB"/>
</dbReference>
<dbReference type="AlphaFoldDB" id="A0A1F5BVA9"/>
<dbReference type="PIRSF" id="PIRSF019169">
    <property type="entry name" value="PilM"/>
    <property type="match status" value="1"/>
</dbReference>
<comment type="caution">
    <text evidence="1">The sequence shown here is derived from an EMBL/GenBank/DDBJ whole genome shotgun (WGS) entry which is preliminary data.</text>
</comment>
<dbReference type="Gene3D" id="3.30.1490.300">
    <property type="match status" value="1"/>
</dbReference>
<dbReference type="PANTHER" id="PTHR32432:SF3">
    <property type="entry name" value="ETHANOLAMINE UTILIZATION PROTEIN EUTJ"/>
    <property type="match status" value="1"/>
</dbReference>
<dbReference type="CDD" id="cd24049">
    <property type="entry name" value="ASKHA_NBD_PilM"/>
    <property type="match status" value="1"/>
</dbReference>
<reference evidence="1 2" key="1">
    <citation type="journal article" date="2016" name="Nat. Commun.">
        <title>Thousands of microbial genomes shed light on interconnected biogeochemical processes in an aquifer system.</title>
        <authorList>
            <person name="Anantharaman K."/>
            <person name="Brown C.T."/>
            <person name="Hug L.A."/>
            <person name="Sharon I."/>
            <person name="Castelle C.J."/>
            <person name="Probst A.J."/>
            <person name="Thomas B.C."/>
            <person name="Singh A."/>
            <person name="Wilkins M.J."/>
            <person name="Karaoz U."/>
            <person name="Brodie E.L."/>
            <person name="Williams K.H."/>
            <person name="Hubbard S.S."/>
            <person name="Banfield J.F."/>
        </authorList>
    </citation>
    <scope>NUCLEOTIDE SEQUENCE [LARGE SCALE GENOMIC DNA]</scope>
</reference>
<dbReference type="Proteomes" id="UP000176650">
    <property type="component" value="Unassembled WGS sequence"/>
</dbReference>
<gene>
    <name evidence="1" type="ORF">A2988_03490</name>
</gene>
<dbReference type="PANTHER" id="PTHR32432">
    <property type="entry name" value="CELL DIVISION PROTEIN FTSA-RELATED"/>
    <property type="match status" value="1"/>
</dbReference>
<dbReference type="EMBL" id="MEYS01000001">
    <property type="protein sequence ID" value="OGD34546.1"/>
    <property type="molecule type" value="Genomic_DNA"/>
</dbReference>
<dbReference type="Gene3D" id="3.30.420.40">
    <property type="match status" value="2"/>
</dbReference>
<sequence length="396" mass="43437">MKLPNFSKFSNLFKPKSYLGVDIGTSSLKIVQLSKQRETFRLDNYGEVKFFEENVPMEVHQQSSLKIPDEEIAELLKKIMAETKTTATQAAFSLPVFSAFSTIIEMPKLPQDEMEKAIQFEARQYVPIPISEVSLGFVVMGEEQKINQQTAGAAAPVPSGTFGRAALPQNAESKRKKNVEVLLVAVPNEIKNKYVHIAQLSGLELVAIEMETFPLARALLKGAHETTLVVDIGARSTDICIVDNGFVRISHNFEFSGVDITKAYGEFTHTDFAEAEKRKIVTGLDLTPGQLDGAKNLLSIVDNIINECERIMSSYFNKTGRVVGHVVLSGGVSKMPGFLERFGEKLPAGGEARNGRLIDVSLGDPFEGLIYPPELGKTLKDIGPSFAVAVGLAMRR</sequence>
<protein>
    <recommendedName>
        <fullName evidence="3">SHS2 domain-containing protein</fullName>
    </recommendedName>
</protein>
<accession>A0A1F5BVA9</accession>
<organism evidence="1 2">
    <name type="scientific">Candidatus Azambacteria bacterium RIFCSPLOWO2_01_FULL_46_25</name>
    <dbReference type="NCBI Taxonomy" id="1797298"/>
    <lineage>
        <taxon>Bacteria</taxon>
        <taxon>Candidatus Azamiibacteriota</taxon>
    </lineage>
</organism>
<dbReference type="SUPFAM" id="SSF53067">
    <property type="entry name" value="Actin-like ATPase domain"/>
    <property type="match status" value="1"/>
</dbReference>
<name>A0A1F5BVA9_9BACT</name>
<evidence type="ECO:0000313" key="1">
    <source>
        <dbReference type="EMBL" id="OGD34546.1"/>
    </source>
</evidence>
<dbReference type="Pfam" id="PF11104">
    <property type="entry name" value="PilM_2"/>
    <property type="match status" value="2"/>
</dbReference>
<dbReference type="InterPro" id="IPR043129">
    <property type="entry name" value="ATPase_NBD"/>
</dbReference>
<dbReference type="InterPro" id="IPR005883">
    <property type="entry name" value="PilM"/>
</dbReference>
<proteinExistence type="predicted"/>
<evidence type="ECO:0008006" key="3">
    <source>
        <dbReference type="Google" id="ProtNLM"/>
    </source>
</evidence>